<protein>
    <submittedName>
        <fullName evidence="6">ABC-F family ATP-binding cassette domain-containing protein</fullName>
    </submittedName>
</protein>
<dbReference type="AlphaFoldDB" id="A0AA51RDG9"/>
<proteinExistence type="predicted"/>
<dbReference type="PANTHER" id="PTHR19211">
    <property type="entry name" value="ATP-BINDING TRANSPORT PROTEIN-RELATED"/>
    <property type="match status" value="1"/>
</dbReference>
<dbReference type="InterPro" id="IPR003593">
    <property type="entry name" value="AAA+_ATPase"/>
</dbReference>
<dbReference type="Gene3D" id="3.40.50.300">
    <property type="entry name" value="P-loop containing nucleotide triphosphate hydrolases"/>
    <property type="match status" value="2"/>
</dbReference>
<dbReference type="PROSITE" id="PS50893">
    <property type="entry name" value="ABC_TRANSPORTER_2"/>
    <property type="match status" value="2"/>
</dbReference>
<evidence type="ECO:0000313" key="7">
    <source>
        <dbReference type="Proteomes" id="UP001244443"/>
    </source>
</evidence>
<evidence type="ECO:0000313" key="6">
    <source>
        <dbReference type="EMBL" id="WMN07879.1"/>
    </source>
</evidence>
<dbReference type="Pfam" id="PF00005">
    <property type="entry name" value="ABC_tran"/>
    <property type="match status" value="2"/>
</dbReference>
<dbReference type="CDD" id="cd03221">
    <property type="entry name" value="ABCF_EF-3"/>
    <property type="match status" value="2"/>
</dbReference>
<sequence>MSVSFFIKKEIMLTLHSVSYTHPNKDLLFTDINLTINNHDKIALIGSNGVGKSTLLKIIAKELEPSGGKINVDAEPYYIPQICGQFNHLSIAQALRIENKLNALNEILNGNISEENFNLLNNDWTLEDRCKDALNYWHLSNLDLSQKMDTLSGGQKTKVFLAGISIHQYELVLLDEPSNHLDIFGRQLLYDYIQSTESTLVIVSHDRKLLNLLDTVCELNSNGIKVYGGDYDFYKEQKQIEINALNQDIQSKEKDLKKAKEKQRETLERQRKLDTRAKKSSGKAGLPKIVSNAMKNSAELSTAKIAGVHTEKIGIVRTELQKLRSSLSEINQMKFGFDNSKLHRGKNLFIANSINFGYTTENYLWRENLNFQIVSGERISVKGANGSGKTTLIKMILGYLVPQIGTVFIAENKSVYIDQDYSLIDNNRKVYEQSQQFNTFALQEHEIKIRLNRFLFPKEDWDKPCNALSGGERMRLMLCCLSIYNQSPDIIILDEPTNNLDIYNIEILTNAINDYQGTLIVISHDETFLEQINIERTINL</sequence>
<gene>
    <name evidence="6" type="ORF">QYS48_30215</name>
</gene>
<feature type="domain" description="ABC transporter" evidence="5">
    <location>
        <begin position="351"/>
        <end position="540"/>
    </location>
</feature>
<name>A0AA51RDG9_9BACT</name>
<keyword evidence="7" id="KW-1185">Reference proteome</keyword>
<dbReference type="GO" id="GO:0016887">
    <property type="term" value="F:ATP hydrolysis activity"/>
    <property type="evidence" value="ECO:0007669"/>
    <property type="project" value="InterPro"/>
</dbReference>
<keyword evidence="3 6" id="KW-0067">ATP-binding</keyword>
<keyword evidence="1" id="KW-0677">Repeat</keyword>
<dbReference type="InterPro" id="IPR017871">
    <property type="entry name" value="ABC_transporter-like_CS"/>
</dbReference>
<dbReference type="PANTHER" id="PTHR19211:SF6">
    <property type="entry name" value="BLL7188 PROTEIN"/>
    <property type="match status" value="1"/>
</dbReference>
<evidence type="ECO:0000259" key="5">
    <source>
        <dbReference type="PROSITE" id="PS50893"/>
    </source>
</evidence>
<dbReference type="InterPro" id="IPR003439">
    <property type="entry name" value="ABC_transporter-like_ATP-bd"/>
</dbReference>
<dbReference type="RefSeq" id="WP_308358174.1">
    <property type="nucleotide sequence ID" value="NZ_CP129970.2"/>
</dbReference>
<dbReference type="SMART" id="SM00382">
    <property type="entry name" value="AAA"/>
    <property type="match status" value="2"/>
</dbReference>
<feature type="region of interest" description="Disordered" evidence="4">
    <location>
        <begin position="253"/>
        <end position="286"/>
    </location>
</feature>
<dbReference type="InterPro" id="IPR027417">
    <property type="entry name" value="P-loop_NTPase"/>
</dbReference>
<evidence type="ECO:0000256" key="2">
    <source>
        <dbReference type="ARBA" id="ARBA00022741"/>
    </source>
</evidence>
<dbReference type="EMBL" id="CP129970">
    <property type="protein sequence ID" value="WMN07879.1"/>
    <property type="molecule type" value="Genomic_DNA"/>
</dbReference>
<dbReference type="GO" id="GO:0005524">
    <property type="term" value="F:ATP binding"/>
    <property type="evidence" value="ECO:0007669"/>
    <property type="project" value="UniProtKB-KW"/>
</dbReference>
<evidence type="ECO:0000256" key="3">
    <source>
        <dbReference type="ARBA" id="ARBA00022840"/>
    </source>
</evidence>
<dbReference type="Proteomes" id="UP001244443">
    <property type="component" value="Chromosome"/>
</dbReference>
<organism evidence="6 7">
    <name type="scientific">Marivirga arenosa</name>
    <dbReference type="NCBI Taxonomy" id="3059076"/>
    <lineage>
        <taxon>Bacteria</taxon>
        <taxon>Pseudomonadati</taxon>
        <taxon>Bacteroidota</taxon>
        <taxon>Cytophagia</taxon>
        <taxon>Cytophagales</taxon>
        <taxon>Marivirgaceae</taxon>
        <taxon>Marivirga</taxon>
    </lineage>
</organism>
<dbReference type="FunFam" id="3.40.50.300:FF:001320">
    <property type="entry name" value="Heme ABC transporter ATP-binding protein"/>
    <property type="match status" value="1"/>
</dbReference>
<accession>A0AA51RDG9</accession>
<feature type="compositionally biased region" description="Basic and acidic residues" evidence="4">
    <location>
        <begin position="253"/>
        <end position="277"/>
    </location>
</feature>
<feature type="domain" description="ABC transporter" evidence="5">
    <location>
        <begin position="13"/>
        <end position="246"/>
    </location>
</feature>
<evidence type="ECO:0000256" key="4">
    <source>
        <dbReference type="SAM" id="MobiDB-lite"/>
    </source>
</evidence>
<dbReference type="PROSITE" id="PS00211">
    <property type="entry name" value="ABC_TRANSPORTER_1"/>
    <property type="match status" value="2"/>
</dbReference>
<evidence type="ECO:0000256" key="1">
    <source>
        <dbReference type="ARBA" id="ARBA00022737"/>
    </source>
</evidence>
<dbReference type="InterPro" id="IPR050611">
    <property type="entry name" value="ABCF"/>
</dbReference>
<reference evidence="6" key="1">
    <citation type="submission" date="2023-08" db="EMBL/GenBank/DDBJ databases">
        <title>Comparative genomics and taxonomic characterization of three novel marine species of genus Marivirga.</title>
        <authorList>
            <person name="Muhammad N."/>
            <person name="Kim S.-G."/>
        </authorList>
    </citation>
    <scope>NUCLEOTIDE SEQUENCE [LARGE SCALE GENOMIC DNA]</scope>
    <source>
        <strain evidence="6">ABR2-2</strain>
    </source>
</reference>
<dbReference type="SUPFAM" id="SSF52540">
    <property type="entry name" value="P-loop containing nucleoside triphosphate hydrolases"/>
    <property type="match status" value="2"/>
</dbReference>
<keyword evidence="2" id="KW-0547">Nucleotide-binding</keyword>